<dbReference type="InterPro" id="IPR001345">
    <property type="entry name" value="PG/BPGM_mutase_AS"/>
</dbReference>
<dbReference type="PROSITE" id="PS00175">
    <property type="entry name" value="PG_MUTASE"/>
    <property type="match status" value="1"/>
</dbReference>
<accession>A0ABY1PKL5</accession>
<evidence type="ECO:0000313" key="1">
    <source>
        <dbReference type="EMBL" id="SMP35720.1"/>
    </source>
</evidence>
<dbReference type="EMBL" id="FXTY01000012">
    <property type="protein sequence ID" value="SMP35720.1"/>
    <property type="molecule type" value="Genomic_DNA"/>
</dbReference>
<organism evidence="1 2">
    <name type="scientific">Shimia sagamensis</name>
    <dbReference type="NCBI Taxonomy" id="1566352"/>
    <lineage>
        <taxon>Bacteria</taxon>
        <taxon>Pseudomonadati</taxon>
        <taxon>Pseudomonadota</taxon>
        <taxon>Alphaproteobacteria</taxon>
        <taxon>Rhodobacterales</taxon>
        <taxon>Roseobacteraceae</taxon>
    </lineage>
</organism>
<dbReference type="CDD" id="cd07067">
    <property type="entry name" value="HP_PGM_like"/>
    <property type="match status" value="1"/>
</dbReference>
<sequence length="196" mass="21554">MSFVYSGPRLLLLRHGETQWNRQGRLQGRKNSPLTDLGRAQARQQGHILKQIKGVESFDAVCSPLGRAQETALIALGAVGKLPRFDPLVAEINAGDWEGKTYGEIVDTGELVKDCNMMRLFLTAPGGEGFDNLRARCVAFLSGLERPTILVSHSVTLCMIRGLIRDLPRKDIEALDRPQGAVYDVAAGQETLFTLH</sequence>
<dbReference type="InterPro" id="IPR050275">
    <property type="entry name" value="PGM_Phosphatase"/>
</dbReference>
<dbReference type="RefSeq" id="WP_283427899.1">
    <property type="nucleotide sequence ID" value="NZ_FXTY01000012.1"/>
</dbReference>
<name>A0ABY1PKL5_9RHOB</name>
<dbReference type="PANTHER" id="PTHR48100:SF59">
    <property type="entry name" value="ADENOSYLCOBALAMIN_ALPHA-RIBAZOLE PHOSPHATASE"/>
    <property type="match status" value="1"/>
</dbReference>
<dbReference type="PANTHER" id="PTHR48100">
    <property type="entry name" value="BROAD-SPECIFICITY PHOSPHATASE YOR283W-RELATED"/>
    <property type="match status" value="1"/>
</dbReference>
<comment type="caution">
    <text evidence="1">The sequence shown here is derived from an EMBL/GenBank/DDBJ whole genome shotgun (WGS) entry which is preliminary data.</text>
</comment>
<evidence type="ECO:0000313" key="2">
    <source>
        <dbReference type="Proteomes" id="UP001157961"/>
    </source>
</evidence>
<dbReference type="InterPro" id="IPR029033">
    <property type="entry name" value="His_PPase_superfam"/>
</dbReference>
<dbReference type="Proteomes" id="UP001157961">
    <property type="component" value="Unassembled WGS sequence"/>
</dbReference>
<dbReference type="Gene3D" id="3.40.50.1240">
    <property type="entry name" value="Phosphoglycerate mutase-like"/>
    <property type="match status" value="1"/>
</dbReference>
<dbReference type="SUPFAM" id="SSF53254">
    <property type="entry name" value="Phosphoglycerate mutase-like"/>
    <property type="match status" value="1"/>
</dbReference>
<dbReference type="InterPro" id="IPR013078">
    <property type="entry name" value="His_Pase_superF_clade-1"/>
</dbReference>
<proteinExistence type="predicted"/>
<gene>
    <name evidence="1" type="ORF">SAMN06265373_1128</name>
</gene>
<reference evidence="1 2" key="1">
    <citation type="submission" date="2017-05" db="EMBL/GenBank/DDBJ databases">
        <authorList>
            <person name="Varghese N."/>
            <person name="Submissions S."/>
        </authorList>
    </citation>
    <scope>NUCLEOTIDE SEQUENCE [LARGE SCALE GENOMIC DNA]</scope>
    <source>
        <strain evidence="1 2">DSM 29734</strain>
    </source>
</reference>
<protein>
    <submittedName>
        <fullName evidence="1">Probable phosphoglycerate mutase</fullName>
    </submittedName>
</protein>
<dbReference type="SMART" id="SM00855">
    <property type="entry name" value="PGAM"/>
    <property type="match status" value="1"/>
</dbReference>
<dbReference type="PIRSF" id="PIRSF000709">
    <property type="entry name" value="6PFK_2-Ptase"/>
    <property type="match status" value="1"/>
</dbReference>
<keyword evidence="2" id="KW-1185">Reference proteome</keyword>
<dbReference type="Pfam" id="PF00300">
    <property type="entry name" value="His_Phos_1"/>
    <property type="match status" value="1"/>
</dbReference>